<dbReference type="Gene3D" id="2.40.480.10">
    <property type="entry name" value="Allene oxide cyclase-like"/>
    <property type="match status" value="1"/>
</dbReference>
<dbReference type="AlphaFoldDB" id="A0A8I7BAY9"/>
<dbReference type="Gramene" id="HORVU.MOREX.r3.3HG0314120.1">
    <property type="protein sequence ID" value="HORVU.MOREX.r3.3HG0314120.1"/>
    <property type="gene ID" value="HORVU.MOREX.r3.3HG0314120"/>
</dbReference>
<evidence type="ECO:0000256" key="1">
    <source>
        <dbReference type="ARBA" id="ARBA00010746"/>
    </source>
</evidence>
<reference evidence="9" key="1">
    <citation type="journal article" date="2012" name="Nature">
        <title>A physical, genetic and functional sequence assembly of the barley genome.</title>
        <authorList>
            <consortium name="The International Barley Genome Sequencing Consortium"/>
            <person name="Mayer K.F."/>
            <person name="Waugh R."/>
            <person name="Brown J.W."/>
            <person name="Schulman A."/>
            <person name="Langridge P."/>
            <person name="Platzer M."/>
            <person name="Fincher G.B."/>
            <person name="Muehlbauer G.J."/>
            <person name="Sato K."/>
            <person name="Close T.J."/>
            <person name="Wise R.P."/>
            <person name="Stein N."/>
        </authorList>
    </citation>
    <scope>NUCLEOTIDE SEQUENCE [LARGE SCALE GENOMIC DNA]</scope>
    <source>
        <strain evidence="9">cv. Morex</strain>
    </source>
</reference>
<reference evidence="8" key="2">
    <citation type="submission" date="2020-10" db="EMBL/GenBank/DDBJ databases">
        <authorList>
            <person name="Scholz U."/>
            <person name="Mascher M."/>
            <person name="Fiebig A."/>
        </authorList>
    </citation>
    <scope>NUCLEOTIDE SEQUENCE [LARGE SCALE GENOMIC DNA]</scope>
    <source>
        <strain evidence="8">cv. Morex</strain>
    </source>
</reference>
<keyword evidence="5" id="KW-0052">Apoplast</keyword>
<dbReference type="GO" id="GO:0048046">
    <property type="term" value="C:apoplast"/>
    <property type="evidence" value="ECO:0007669"/>
    <property type="project" value="UniProtKB-SubCell"/>
</dbReference>
<dbReference type="Proteomes" id="UP000011116">
    <property type="component" value="Chromosome 3H"/>
</dbReference>
<dbReference type="GO" id="GO:0030246">
    <property type="term" value="F:carbohydrate binding"/>
    <property type="evidence" value="ECO:0007669"/>
    <property type="project" value="UniProtKB-KW"/>
</dbReference>
<evidence type="ECO:0000313" key="8">
    <source>
        <dbReference type="EnsemblPlants" id="HORVU.MOREX.r3.3HG0314120.1"/>
    </source>
</evidence>
<dbReference type="SMR" id="A0A8I7BAY9"/>
<dbReference type="Pfam" id="PF03018">
    <property type="entry name" value="Dirigent"/>
    <property type="match status" value="1"/>
</dbReference>
<dbReference type="PROSITE" id="PS51752">
    <property type="entry name" value="JACALIN_LECTIN"/>
    <property type="match status" value="1"/>
</dbReference>
<dbReference type="PANTHER" id="PTHR46506">
    <property type="entry name" value="OS05G0143600 PROTEIN"/>
    <property type="match status" value="1"/>
</dbReference>
<reference evidence="8" key="3">
    <citation type="submission" date="2022-01" db="UniProtKB">
        <authorList>
            <consortium name="EnsemblPlants"/>
        </authorList>
    </citation>
    <scope>IDENTIFICATION</scope>
    <source>
        <strain evidence="8">subsp. vulgare</strain>
    </source>
</reference>
<dbReference type="SMART" id="SM00915">
    <property type="entry name" value="Jacalin"/>
    <property type="match status" value="1"/>
</dbReference>
<dbReference type="CDD" id="cd09612">
    <property type="entry name" value="Jacalin"/>
    <property type="match status" value="1"/>
</dbReference>
<protein>
    <recommendedName>
        <fullName evidence="5">Dirigent protein</fullName>
    </recommendedName>
</protein>
<comment type="function">
    <text evidence="5">Dirigent proteins impart stereoselectivity on the phenoxy radical-coupling reaction, yielding optically active lignans from two molecules of coniferyl alcohol in the biosynthesis of lignans, flavonolignans, and alkaloids and thus plays a central role in plant secondary metabolism.</text>
</comment>
<feature type="region of interest" description="Disordered" evidence="6">
    <location>
        <begin position="1"/>
        <end position="20"/>
    </location>
</feature>
<dbReference type="KEGG" id="hvg:123440795"/>
<comment type="subcellular location">
    <subcellularLocation>
        <location evidence="5">Secreted</location>
        <location evidence="5">Extracellular space</location>
        <location evidence="5">Apoplast</location>
    </subcellularLocation>
</comment>
<keyword evidence="9" id="KW-1185">Reference proteome</keyword>
<evidence type="ECO:0000256" key="3">
    <source>
        <dbReference type="ARBA" id="ARBA00022525"/>
    </source>
</evidence>
<evidence type="ECO:0000256" key="6">
    <source>
        <dbReference type="SAM" id="MobiDB-lite"/>
    </source>
</evidence>
<dbReference type="OrthoDB" id="598743at2759"/>
<evidence type="ECO:0000256" key="5">
    <source>
        <dbReference type="RuleBase" id="RU363099"/>
    </source>
</evidence>
<feature type="domain" description="Jacalin-type lectin" evidence="7">
    <location>
        <begin position="172"/>
        <end position="318"/>
    </location>
</feature>
<organism evidence="8 9">
    <name type="scientific">Hordeum vulgare subsp. vulgare</name>
    <name type="common">Domesticated barley</name>
    <dbReference type="NCBI Taxonomy" id="112509"/>
    <lineage>
        <taxon>Eukaryota</taxon>
        <taxon>Viridiplantae</taxon>
        <taxon>Streptophyta</taxon>
        <taxon>Embryophyta</taxon>
        <taxon>Tracheophyta</taxon>
        <taxon>Spermatophyta</taxon>
        <taxon>Magnoliopsida</taxon>
        <taxon>Liliopsida</taxon>
        <taxon>Poales</taxon>
        <taxon>Poaceae</taxon>
        <taxon>BOP clade</taxon>
        <taxon>Pooideae</taxon>
        <taxon>Triticodae</taxon>
        <taxon>Triticeae</taxon>
        <taxon>Hordeinae</taxon>
        <taxon>Hordeum</taxon>
    </lineage>
</organism>
<comment type="subunit">
    <text evidence="2 5">Homodimer.</text>
</comment>
<sequence>MSNPTFYTNSAPHSIPPRQQQQEHQFKLYMSQIVEGTSGTNQLVVANNGRSDYFGITVAMDWVIRDDLGPKANIVAHAKGLHVGAGTPDWFTSFTIKFTHARFKDSTLMVQGIFGNSNIDVKGEWAIVGGTGQFAYAQGVVLYKQLSGLNGIVIRELEMHVLCPIFPKPSPVIKEGPWGGNGGTAYELPGWELPHRLQTVTVHGEGVIDSIAFTYVDEAGTKRSVGPFGGDGGVKNRPIILGPSETLREIYGTTGDYGGYTEVVTSLTVITSSNSVRTYGTQSNGKKTFRIAKDNHNIVGFYGRAGGFVDQIGAYLRPK</sequence>
<dbReference type="GO" id="GO:0009699">
    <property type="term" value="P:phenylpropanoid biosynthetic process"/>
    <property type="evidence" value="ECO:0007669"/>
    <property type="project" value="UniProtKB-ARBA"/>
</dbReference>
<dbReference type="SUPFAM" id="SSF51101">
    <property type="entry name" value="Mannose-binding lectins"/>
    <property type="match status" value="1"/>
</dbReference>
<evidence type="ECO:0000313" key="9">
    <source>
        <dbReference type="Proteomes" id="UP000011116"/>
    </source>
</evidence>
<evidence type="ECO:0000256" key="2">
    <source>
        <dbReference type="ARBA" id="ARBA00011738"/>
    </source>
</evidence>
<dbReference type="InterPro" id="IPR033734">
    <property type="entry name" value="Jacalin-like_lectin_dom_plant"/>
</dbReference>
<keyword evidence="4" id="KW-0430">Lectin</keyword>
<name>A0A8I7BAY9_HORVV</name>
<dbReference type="GeneID" id="123440795"/>
<evidence type="ECO:0000256" key="4">
    <source>
        <dbReference type="ARBA" id="ARBA00022734"/>
    </source>
</evidence>
<dbReference type="Gene3D" id="2.100.10.30">
    <property type="entry name" value="Jacalin-like lectin domain"/>
    <property type="match status" value="1"/>
</dbReference>
<accession>A0A8I7BAY9</accession>
<dbReference type="Gramene" id="HORVU.MOREX.r2.3HG0262410.1">
    <property type="protein sequence ID" value="HORVU.MOREX.r2.3HG0262410.1"/>
    <property type="gene ID" value="HORVU.MOREX.r2.3HG0262410"/>
</dbReference>
<keyword evidence="3 5" id="KW-0964">Secreted</keyword>
<dbReference type="InterPro" id="IPR001229">
    <property type="entry name" value="Jacalin-like_lectin_dom"/>
</dbReference>
<dbReference type="Pfam" id="PF01419">
    <property type="entry name" value="Jacalin"/>
    <property type="match status" value="1"/>
</dbReference>
<proteinExistence type="inferred from homology"/>
<dbReference type="InterPro" id="IPR044859">
    <property type="entry name" value="Allene_oxi_cyc_Dirigent"/>
</dbReference>
<dbReference type="EnsemblPlants" id="HORVU.MOREX.r3.3HG0314120.1">
    <property type="protein sequence ID" value="HORVU.MOREX.r3.3HG0314120.1"/>
    <property type="gene ID" value="HORVU.MOREX.r3.3HG0314120"/>
</dbReference>
<comment type="similarity">
    <text evidence="1 5">Belongs to the plant dirigent protein family.</text>
</comment>
<evidence type="ECO:0000259" key="7">
    <source>
        <dbReference type="PROSITE" id="PS51752"/>
    </source>
</evidence>
<dbReference type="InterPro" id="IPR004265">
    <property type="entry name" value="Dirigent"/>
</dbReference>
<gene>
    <name evidence="8" type="primary">LOC123440795</name>
</gene>
<dbReference type="RefSeq" id="XP_044973277.1">
    <property type="nucleotide sequence ID" value="XM_045117342.1"/>
</dbReference>
<dbReference type="InterPro" id="IPR036404">
    <property type="entry name" value="Jacalin-like_lectin_dom_sf"/>
</dbReference>